<dbReference type="PROSITE" id="PS51007">
    <property type="entry name" value="CYTC"/>
    <property type="match status" value="1"/>
</dbReference>
<dbReference type="PANTHER" id="PTHR30600:SF9">
    <property type="entry name" value="BLR7738 PROTEIN"/>
    <property type="match status" value="1"/>
</dbReference>
<keyword evidence="2 4" id="KW-0479">Metal-binding</keyword>
<dbReference type="InterPro" id="IPR047758">
    <property type="entry name" value="CytoC_perox"/>
</dbReference>
<organism evidence="6 7">
    <name type="scientific">Niveispirillum lacus</name>
    <dbReference type="NCBI Taxonomy" id="1981099"/>
    <lineage>
        <taxon>Bacteria</taxon>
        <taxon>Pseudomonadati</taxon>
        <taxon>Pseudomonadota</taxon>
        <taxon>Alphaproteobacteria</taxon>
        <taxon>Rhodospirillales</taxon>
        <taxon>Azospirillaceae</taxon>
        <taxon>Niveispirillum</taxon>
    </lineage>
</organism>
<evidence type="ECO:0000256" key="3">
    <source>
        <dbReference type="ARBA" id="ARBA00023004"/>
    </source>
</evidence>
<dbReference type="InterPro" id="IPR009056">
    <property type="entry name" value="Cyt_c-like_dom"/>
</dbReference>
<keyword evidence="7" id="KW-1185">Reference proteome</keyword>
<reference evidence="6 7" key="1">
    <citation type="submission" date="2017-07" db="EMBL/GenBank/DDBJ databases">
        <title>Niveispirillum cyanobacteriorum sp. nov., isolated from cyanobacterial aggregates in a eutrophic lake.</title>
        <authorList>
            <person name="Cai H."/>
        </authorList>
    </citation>
    <scope>NUCLEOTIDE SEQUENCE [LARGE SCALE GENOMIC DNA]</scope>
    <source>
        <strain evidence="7">TH1-14</strain>
    </source>
</reference>
<accession>A0A255YZC4</accession>
<evidence type="ECO:0000313" key="6">
    <source>
        <dbReference type="EMBL" id="OYQ34572.1"/>
    </source>
</evidence>
<dbReference type="SUPFAM" id="SSF46626">
    <property type="entry name" value="Cytochrome c"/>
    <property type="match status" value="1"/>
</dbReference>
<evidence type="ECO:0000256" key="2">
    <source>
        <dbReference type="ARBA" id="ARBA00022723"/>
    </source>
</evidence>
<dbReference type="EMBL" id="NOXU01000028">
    <property type="protein sequence ID" value="OYQ34572.1"/>
    <property type="molecule type" value="Genomic_DNA"/>
</dbReference>
<evidence type="ECO:0000256" key="1">
    <source>
        <dbReference type="ARBA" id="ARBA00022617"/>
    </source>
</evidence>
<keyword evidence="1 4" id="KW-0349">Heme</keyword>
<evidence type="ECO:0000256" key="4">
    <source>
        <dbReference type="PROSITE-ProRule" id="PRU00433"/>
    </source>
</evidence>
<dbReference type="InterPro" id="IPR036909">
    <property type="entry name" value="Cyt_c-like_dom_sf"/>
</dbReference>
<proteinExistence type="predicted"/>
<evidence type="ECO:0000259" key="5">
    <source>
        <dbReference type="PROSITE" id="PS51007"/>
    </source>
</evidence>
<dbReference type="InterPro" id="IPR051395">
    <property type="entry name" value="Cytochrome_c_Peroxidase/MauG"/>
</dbReference>
<dbReference type="Proteomes" id="UP000216998">
    <property type="component" value="Unassembled WGS sequence"/>
</dbReference>
<protein>
    <recommendedName>
        <fullName evidence="5">Cytochrome c domain-containing protein</fullName>
    </recommendedName>
</protein>
<evidence type="ECO:0000313" key="7">
    <source>
        <dbReference type="Proteomes" id="UP000216998"/>
    </source>
</evidence>
<name>A0A255YZC4_9PROT</name>
<dbReference type="GO" id="GO:0004130">
    <property type="term" value="F:cytochrome-c peroxidase activity"/>
    <property type="evidence" value="ECO:0007669"/>
    <property type="project" value="TreeGrafter"/>
</dbReference>
<dbReference type="GO" id="GO:0009055">
    <property type="term" value="F:electron transfer activity"/>
    <property type="evidence" value="ECO:0007669"/>
    <property type="project" value="InterPro"/>
</dbReference>
<dbReference type="AlphaFoldDB" id="A0A255YZC4"/>
<dbReference type="Pfam" id="PF21419">
    <property type="entry name" value="RoxA-like_Cyt-c"/>
    <property type="match status" value="1"/>
</dbReference>
<feature type="domain" description="Cytochrome c" evidence="5">
    <location>
        <begin position="442"/>
        <end position="678"/>
    </location>
</feature>
<gene>
    <name evidence="6" type="ORF">CHU95_11215</name>
</gene>
<dbReference type="NCBIfam" id="NF040606">
    <property type="entry name" value="CytoC_perox"/>
    <property type="match status" value="1"/>
</dbReference>
<sequence length="678" mass="73300">MLPMAVVFLALGACGADTGYVEIGSVPAGKLPVPKWPASSATGGVAELAPGHGGWGGWWGVDQGWSAEQRRAFWFTPQGSWMVPYGWLVVVEQATNKERFIAPSNIDRLGYIPAQKDIWNPEALPIGFTVTPGGTSTDGKPGMAWAGPTCAACHTNKLDYDGKSLIIDGAPSLGDFYRFNAELLDALLATSEQQEKFDRFVTQLVSKGFLTADTPAARNELRGQMAEHQMWLAEYLRRNLCGSDNSKDCPVDAKPGVSTYDTYAAKNVTLKANLAVRPLEARVEQDAMIRASFVPLPGNGRIDAIGAIFNQVSGFNIAVPEANYSPSNAPVSYPFLWGAPQSDVVQWNGFAKNASVVGIGFGPLARNVGEVLGVYGRIRVVPHDPAQWTTPDSSFETVPGKNPRFGFASTVLTTNLGHIEKWLSTLRSPRWPEGFLPAIDKQKAARGAAIYNGATDLGVNCSLCHQVIAREDEGEPYKAKLIQTSVIGTDPAMADNFLLNLNKATGQAWESGKLEGKRPNLVEFWATRYGATLPNRSDALTTQVAGVLLSDLSDTISAGRMSKTYTGSFDEGADPRSYKARPLTGIWATAPYLHNGSVPNLTALLTDETKRPTRFHVGSREFDPVNVGYQTGPDANRPTYEFDTGFPGNLNSGHSGKLYGTELNDQDKQALIEYLKTL</sequence>
<dbReference type="PANTHER" id="PTHR30600">
    <property type="entry name" value="CYTOCHROME C PEROXIDASE-RELATED"/>
    <property type="match status" value="1"/>
</dbReference>
<dbReference type="GO" id="GO:0020037">
    <property type="term" value="F:heme binding"/>
    <property type="evidence" value="ECO:0007669"/>
    <property type="project" value="InterPro"/>
</dbReference>
<comment type="caution">
    <text evidence="6">The sequence shown here is derived from an EMBL/GenBank/DDBJ whole genome shotgun (WGS) entry which is preliminary data.</text>
</comment>
<dbReference type="Gene3D" id="1.10.760.10">
    <property type="entry name" value="Cytochrome c-like domain"/>
    <property type="match status" value="1"/>
</dbReference>
<keyword evidence="3 4" id="KW-0408">Iron</keyword>
<dbReference type="GO" id="GO:0046872">
    <property type="term" value="F:metal ion binding"/>
    <property type="evidence" value="ECO:0007669"/>
    <property type="project" value="UniProtKB-KW"/>
</dbReference>